<sequence length="141" mass="15701">MILPKNETGRVPAVFVFGDSIVDTGTNKYINNILKCNLNFPRYGICLNIFKSVKDVQELNKENEGKNENVFESTEDNGARRIGVTSIPPLSTWVFADSKNTGRRLTKKLKPASVNQAAILFNSRLSSQMVNLNKNLPATKL</sequence>
<accession>A0AAW0J0I8</accession>
<name>A0AAW0J0I8_QUESU</name>
<evidence type="ECO:0000313" key="1">
    <source>
        <dbReference type="EMBL" id="KAK7820230.1"/>
    </source>
</evidence>
<dbReference type="GO" id="GO:0006629">
    <property type="term" value="P:lipid metabolic process"/>
    <property type="evidence" value="ECO:0007669"/>
    <property type="project" value="InterPro"/>
</dbReference>
<dbReference type="InterPro" id="IPR050592">
    <property type="entry name" value="GDSL_lipolytic_enzyme"/>
</dbReference>
<keyword evidence="2" id="KW-1185">Reference proteome</keyword>
<comment type="caution">
    <text evidence="1">The sequence shown here is derived from an EMBL/GenBank/DDBJ whole genome shotgun (WGS) entry which is preliminary data.</text>
</comment>
<dbReference type="PANTHER" id="PTHR45642:SF95">
    <property type="entry name" value="GDSL-LIKE LIPASE_ACYLHYDROLASE FAMILY PROTEIN, EXPRESSED"/>
    <property type="match status" value="1"/>
</dbReference>
<reference evidence="1 2" key="1">
    <citation type="journal article" date="2018" name="Sci. Data">
        <title>The draft genome sequence of cork oak.</title>
        <authorList>
            <person name="Ramos A.M."/>
            <person name="Usie A."/>
            <person name="Barbosa P."/>
            <person name="Barros P.M."/>
            <person name="Capote T."/>
            <person name="Chaves I."/>
            <person name="Simoes F."/>
            <person name="Abreu I."/>
            <person name="Carrasquinho I."/>
            <person name="Faro C."/>
            <person name="Guimaraes J.B."/>
            <person name="Mendonca D."/>
            <person name="Nobrega F."/>
            <person name="Rodrigues L."/>
            <person name="Saibo N.J.M."/>
            <person name="Varela M.C."/>
            <person name="Egas C."/>
            <person name="Matos J."/>
            <person name="Miguel C.M."/>
            <person name="Oliveira M.M."/>
            <person name="Ricardo C.P."/>
            <person name="Goncalves S."/>
        </authorList>
    </citation>
    <scope>NUCLEOTIDE SEQUENCE [LARGE SCALE GENOMIC DNA]</scope>
    <source>
        <strain evidence="2">cv. HL8</strain>
    </source>
</reference>
<gene>
    <name evidence="1" type="ORF">CFP56_039167</name>
</gene>
<protein>
    <submittedName>
        <fullName evidence="1">Gdsl esterase/lipase</fullName>
    </submittedName>
</protein>
<dbReference type="Proteomes" id="UP000237347">
    <property type="component" value="Unassembled WGS sequence"/>
</dbReference>
<dbReference type="PANTHER" id="PTHR45642">
    <property type="entry name" value="GDSL ESTERASE/LIPASE EXL3"/>
    <property type="match status" value="1"/>
</dbReference>
<feature type="non-terminal residue" evidence="1">
    <location>
        <position position="141"/>
    </location>
</feature>
<dbReference type="Gene3D" id="3.40.50.1110">
    <property type="entry name" value="SGNH hydrolase"/>
    <property type="match status" value="1"/>
</dbReference>
<dbReference type="InterPro" id="IPR008265">
    <property type="entry name" value="Lipase_GDSL_AS"/>
</dbReference>
<proteinExistence type="predicted"/>
<dbReference type="EMBL" id="PKMF04000749">
    <property type="protein sequence ID" value="KAK7820230.1"/>
    <property type="molecule type" value="Genomic_DNA"/>
</dbReference>
<organism evidence="1 2">
    <name type="scientific">Quercus suber</name>
    <name type="common">Cork oak</name>
    <dbReference type="NCBI Taxonomy" id="58331"/>
    <lineage>
        <taxon>Eukaryota</taxon>
        <taxon>Viridiplantae</taxon>
        <taxon>Streptophyta</taxon>
        <taxon>Embryophyta</taxon>
        <taxon>Tracheophyta</taxon>
        <taxon>Spermatophyta</taxon>
        <taxon>Magnoliopsida</taxon>
        <taxon>eudicotyledons</taxon>
        <taxon>Gunneridae</taxon>
        <taxon>Pentapetalae</taxon>
        <taxon>rosids</taxon>
        <taxon>fabids</taxon>
        <taxon>Fagales</taxon>
        <taxon>Fagaceae</taxon>
        <taxon>Quercus</taxon>
    </lineage>
</organism>
<dbReference type="InterPro" id="IPR036514">
    <property type="entry name" value="SGNH_hydro_sf"/>
</dbReference>
<dbReference type="AlphaFoldDB" id="A0AAW0J0I8"/>
<dbReference type="GO" id="GO:0016298">
    <property type="term" value="F:lipase activity"/>
    <property type="evidence" value="ECO:0007669"/>
    <property type="project" value="InterPro"/>
</dbReference>
<evidence type="ECO:0000313" key="2">
    <source>
        <dbReference type="Proteomes" id="UP000237347"/>
    </source>
</evidence>
<dbReference type="PROSITE" id="PS01098">
    <property type="entry name" value="LIPASE_GDSL_SER"/>
    <property type="match status" value="1"/>
</dbReference>